<proteinExistence type="predicted"/>
<keyword evidence="4" id="KW-1185">Reference proteome</keyword>
<feature type="coiled-coil region" evidence="1">
    <location>
        <begin position="285"/>
        <end position="363"/>
    </location>
</feature>
<dbReference type="GO" id="GO:0004674">
    <property type="term" value="F:protein serine/threonine kinase activity"/>
    <property type="evidence" value="ECO:0007669"/>
    <property type="project" value="TreeGrafter"/>
</dbReference>
<dbReference type="InterPro" id="IPR000719">
    <property type="entry name" value="Prot_kinase_dom"/>
</dbReference>
<dbReference type="PROSITE" id="PS50011">
    <property type="entry name" value="PROTEIN_KINASE_DOM"/>
    <property type="match status" value="1"/>
</dbReference>
<dbReference type="SMART" id="SM00220">
    <property type="entry name" value="S_TKc"/>
    <property type="match status" value="1"/>
</dbReference>
<dbReference type="EMBL" id="CAJJDO010000017">
    <property type="protein sequence ID" value="CAD8147890.1"/>
    <property type="molecule type" value="Genomic_DNA"/>
</dbReference>
<sequence>MTIILQNIKGAGASGAVYQGFIKNNNQQVAIKIVQELSDRESQILQQIQIQKKKHIIIIYAIENFKNQVIVAMELAEMDFYQFMKTNQFKTSDANERNQLYLQMLLGVQEFHNLGYLHRDLKPENFVCCRDQNQNLIIKLIDFGISKIQLNYGGQTMKIGTPYYMSREIINNESYTKAIDVWAMGLIWYEVLTESTFFKGNNQLQIINQICSIQQSQIDQKIDALTMIQNKYKTIMKGMICIDQHKRISIDDAIYKINEFFQEQKIEKIQVDLKIQYEEKEKLIKLENERKIEEIQNKLKLELENEFELQKEQLKFEYNQKIQQKEIELKQINEQKPLIEQNQQNLEEQKLKQELQYQIEMNEYKKNCKLDYEQKIEQIQLQQREIFEKNKYIEEQEIQKKIKEELTKLYQIELNKKLQEQQLEAENYQKKEQYHIKKQNYIYIINLLKESIQNAIFDINQKKQNINDLQIENQDKYSILNSIQKFIKDKEEKLSEINEDENIFFTLDESLNFSKFVEFEVKYKNQLQIHIEEKNMIDQEINKFMVGQFKRQEQIVREDKKRQEELQNQQEMKNLNQHQQILKNQYNEFQIQIENIKTICENYSNYDQNISNHFIRLKQNSNQIALSFNEVKQYYQSLENNVTQDYINLIKLKLQEIHNQQQRLQENIIQVNQSISTYEQQLQEQMHSYLTYIQYKTQEIQFKIDNIINNNYENNDMILNQFQEKQKLMEVYIQKLNKLISIKICDSINEFMQIKQSYAKEEKIITDLSEKLQQKQFSVTKIKIMTQKYQEFYLDVISCSNQYKQSIEQLQSQLNQIKQKSQKLENQQIMFLLKKKQDEINELMKEAQDRFDGLLNRHNQNLESQLMLNNLKEEYKQIQTEFEEKKQEQMKYIIELNNIFRSEYKSEADQKLKKLYCDFTLLNQEFDQKQIELKNLDIQNYSYKEIMDQHQIKKEELQKQIKMIESLEKKFKENQDVTNDLLNQTELNTNFYEQQQKLISLLNDSKQKSEQNFKKLQQIKGIINKKQEKIKFFNLQNENSTQEKWIQTYNIVVQLNQELLNYKQQIQGAQNNNYDQLDFLDQQFQNLKNKVQEMFNQLPQKNDILQFKKKFEINNESFYNTCSLIILLKGYNIKRYILRLKEFQETQKQKQQKQINKLNEQIKNEQQNSENIKQYEMERQKIQQKKIIFTDKVKFYEFEVEEIVKKYELQLERKDLIIKNKEYNNDENKLDKYIEDIRNHIITPNTVKMKSNIKDQKFNKDFCNKFLDELEFCKIIGLKEILQIVKQ</sequence>
<dbReference type="GO" id="GO:0005634">
    <property type="term" value="C:nucleus"/>
    <property type="evidence" value="ECO:0007669"/>
    <property type="project" value="TreeGrafter"/>
</dbReference>
<protein>
    <recommendedName>
        <fullName evidence="2">Protein kinase domain-containing protein</fullName>
    </recommendedName>
</protein>
<evidence type="ECO:0000259" key="2">
    <source>
        <dbReference type="PROSITE" id="PS50011"/>
    </source>
</evidence>
<feature type="coiled-coil region" evidence="1">
    <location>
        <begin position="800"/>
        <end position="888"/>
    </location>
</feature>
<dbReference type="PANTHER" id="PTHR44167:SF24">
    <property type="entry name" value="SERINE_THREONINE-PROTEIN KINASE CHK2"/>
    <property type="match status" value="1"/>
</dbReference>
<evidence type="ECO:0000313" key="3">
    <source>
        <dbReference type="EMBL" id="CAD8147890.1"/>
    </source>
</evidence>
<gene>
    <name evidence="3" type="ORF">PPENT_87.1.T0170193</name>
</gene>
<accession>A0A8S1T5X8</accession>
<evidence type="ECO:0000256" key="1">
    <source>
        <dbReference type="SAM" id="Coils"/>
    </source>
</evidence>
<dbReference type="GO" id="GO:0005737">
    <property type="term" value="C:cytoplasm"/>
    <property type="evidence" value="ECO:0007669"/>
    <property type="project" value="TreeGrafter"/>
</dbReference>
<feature type="coiled-coil region" evidence="1">
    <location>
        <begin position="647"/>
        <end position="681"/>
    </location>
</feature>
<feature type="domain" description="Protein kinase" evidence="2">
    <location>
        <begin position="3"/>
        <end position="261"/>
    </location>
</feature>
<reference evidence="3" key="1">
    <citation type="submission" date="2021-01" db="EMBL/GenBank/DDBJ databases">
        <authorList>
            <consortium name="Genoscope - CEA"/>
            <person name="William W."/>
        </authorList>
    </citation>
    <scope>NUCLEOTIDE SEQUENCE</scope>
</reference>
<feature type="coiled-coil region" evidence="1">
    <location>
        <begin position="549"/>
        <end position="592"/>
    </location>
</feature>
<dbReference type="Pfam" id="PF00069">
    <property type="entry name" value="Pkinase"/>
    <property type="match status" value="1"/>
</dbReference>
<keyword evidence="1" id="KW-0175">Coiled coil</keyword>
<dbReference type="PANTHER" id="PTHR44167">
    <property type="entry name" value="OVARIAN-SPECIFIC SERINE/THREONINE-PROTEIN KINASE LOK-RELATED"/>
    <property type="match status" value="1"/>
</dbReference>
<feature type="coiled-coil region" evidence="1">
    <location>
        <begin position="947"/>
        <end position="1097"/>
    </location>
</feature>
<dbReference type="PROSITE" id="PS00108">
    <property type="entry name" value="PROTEIN_KINASE_ST"/>
    <property type="match status" value="1"/>
</dbReference>
<feature type="coiled-coil region" evidence="1">
    <location>
        <begin position="411"/>
        <end position="500"/>
    </location>
</feature>
<comment type="caution">
    <text evidence="3">The sequence shown here is derived from an EMBL/GenBank/DDBJ whole genome shotgun (WGS) entry which is preliminary data.</text>
</comment>
<dbReference type="OrthoDB" id="311681at2759"/>
<dbReference type="Proteomes" id="UP000689195">
    <property type="component" value="Unassembled WGS sequence"/>
</dbReference>
<feature type="coiled-coil region" evidence="1">
    <location>
        <begin position="1133"/>
        <end position="1185"/>
    </location>
</feature>
<evidence type="ECO:0000313" key="4">
    <source>
        <dbReference type="Proteomes" id="UP000689195"/>
    </source>
</evidence>
<dbReference type="InterPro" id="IPR008271">
    <property type="entry name" value="Ser/Thr_kinase_AS"/>
</dbReference>
<name>A0A8S1T5X8_9CILI</name>
<organism evidence="3 4">
    <name type="scientific">Paramecium pentaurelia</name>
    <dbReference type="NCBI Taxonomy" id="43138"/>
    <lineage>
        <taxon>Eukaryota</taxon>
        <taxon>Sar</taxon>
        <taxon>Alveolata</taxon>
        <taxon>Ciliophora</taxon>
        <taxon>Intramacronucleata</taxon>
        <taxon>Oligohymenophorea</taxon>
        <taxon>Peniculida</taxon>
        <taxon>Parameciidae</taxon>
        <taxon>Paramecium</taxon>
    </lineage>
</organism>
<dbReference type="GO" id="GO:0044773">
    <property type="term" value="P:mitotic DNA damage checkpoint signaling"/>
    <property type="evidence" value="ECO:0007669"/>
    <property type="project" value="TreeGrafter"/>
</dbReference>
<dbReference type="GO" id="GO:0005524">
    <property type="term" value="F:ATP binding"/>
    <property type="evidence" value="ECO:0007669"/>
    <property type="project" value="InterPro"/>
</dbReference>